<protein>
    <submittedName>
        <fullName evidence="3">TIGR03557 family F420-dependent LLM class oxidoreductase</fullName>
        <ecNumber evidence="3">1.-.-.-</ecNumber>
    </submittedName>
</protein>
<dbReference type="PANTHER" id="PTHR43244:SF1">
    <property type="entry name" value="5,10-METHYLENETETRAHYDROMETHANOPTERIN REDUCTASE"/>
    <property type="match status" value="1"/>
</dbReference>
<gene>
    <name evidence="3" type="ORF">FXF65_19870</name>
</gene>
<comment type="caution">
    <text evidence="3">The sequence shown here is derived from an EMBL/GenBank/DDBJ whole genome shotgun (WGS) entry which is preliminary data.</text>
</comment>
<accession>A0A5D0U7E2</accession>
<reference evidence="3 4" key="1">
    <citation type="submission" date="2019-08" db="EMBL/GenBank/DDBJ databases">
        <title>Actinomadura sp. nov. CYP1-5 isolated from mountain soil.</title>
        <authorList>
            <person name="Songsumanus A."/>
            <person name="Kuncharoen N."/>
            <person name="Kudo T."/>
            <person name="Yuki M."/>
            <person name="Igarashi Y."/>
            <person name="Tanasupawat S."/>
        </authorList>
    </citation>
    <scope>NUCLEOTIDE SEQUENCE [LARGE SCALE GENOMIC DNA]</scope>
    <source>
        <strain evidence="3 4">GKU157</strain>
    </source>
</reference>
<dbReference type="InterPro" id="IPR019945">
    <property type="entry name" value="F420_G6P_DH-rel"/>
</dbReference>
<proteinExistence type="predicted"/>
<dbReference type="InterPro" id="IPR036661">
    <property type="entry name" value="Luciferase-like_sf"/>
</dbReference>
<evidence type="ECO:0000259" key="2">
    <source>
        <dbReference type="Pfam" id="PF00296"/>
    </source>
</evidence>
<evidence type="ECO:0000313" key="3">
    <source>
        <dbReference type="EMBL" id="TYC13904.1"/>
    </source>
</evidence>
<dbReference type="RefSeq" id="WP_148351447.1">
    <property type="nucleotide sequence ID" value="NZ_JBHSBF010000010.1"/>
</dbReference>
<dbReference type="Pfam" id="PF00296">
    <property type="entry name" value="Bac_luciferase"/>
    <property type="match status" value="1"/>
</dbReference>
<dbReference type="InterPro" id="IPR050564">
    <property type="entry name" value="F420-G6PD/mer"/>
</dbReference>
<evidence type="ECO:0000256" key="1">
    <source>
        <dbReference type="ARBA" id="ARBA00023002"/>
    </source>
</evidence>
<dbReference type="InterPro" id="IPR011251">
    <property type="entry name" value="Luciferase-like_dom"/>
</dbReference>
<keyword evidence="4" id="KW-1185">Reference proteome</keyword>
<dbReference type="Proteomes" id="UP000322634">
    <property type="component" value="Unassembled WGS sequence"/>
</dbReference>
<dbReference type="AlphaFoldDB" id="A0A5D0U7E2"/>
<sequence>MEFGYTLLCEQTPPKQLVTDLVEAEEAGFDYSVISDHYFPWLEDQGHSAYAWSVLGALAQATHRIPLMTFVTCPIMRYHPAVVAQKAATMGVLSDGRFTLGLGAGENLNEHVVGRGWPSVDVRHEMFEEAVEIIRALLGGGYLNYRGRHFNVDSAKVYDLPDQPVRIGMAAFGRRAGRLAARHADLLISDQPIGGVVDLFHKEGGAGKPVYGQIPVAFGSDVEECRRRAHRIWRFSVPAWKVMAELPGPGNFEAASRTVRPEDVAESVPCGDDVDDYVQAVQQWVDAGFTHIAFCQSGPDHQKDFRTWAEADLLPVLRERFG</sequence>
<dbReference type="PANTHER" id="PTHR43244">
    <property type="match status" value="1"/>
</dbReference>
<dbReference type="EMBL" id="VSFF01000007">
    <property type="protein sequence ID" value="TYC13904.1"/>
    <property type="molecule type" value="Genomic_DNA"/>
</dbReference>
<dbReference type="GO" id="GO:0016705">
    <property type="term" value="F:oxidoreductase activity, acting on paired donors, with incorporation or reduction of molecular oxygen"/>
    <property type="evidence" value="ECO:0007669"/>
    <property type="project" value="InterPro"/>
</dbReference>
<dbReference type="Gene3D" id="3.20.20.30">
    <property type="entry name" value="Luciferase-like domain"/>
    <property type="match status" value="1"/>
</dbReference>
<name>A0A5D0U7E2_9ACTN</name>
<evidence type="ECO:0000313" key="4">
    <source>
        <dbReference type="Proteomes" id="UP000322634"/>
    </source>
</evidence>
<dbReference type="NCBIfam" id="TIGR03557">
    <property type="entry name" value="F420_G6P_family"/>
    <property type="match status" value="1"/>
</dbReference>
<organism evidence="3 4">
    <name type="scientific">Actinomadura syzygii</name>
    <dbReference type="NCBI Taxonomy" id="1427538"/>
    <lineage>
        <taxon>Bacteria</taxon>
        <taxon>Bacillati</taxon>
        <taxon>Actinomycetota</taxon>
        <taxon>Actinomycetes</taxon>
        <taxon>Streptosporangiales</taxon>
        <taxon>Thermomonosporaceae</taxon>
        <taxon>Actinomadura</taxon>
    </lineage>
</organism>
<feature type="domain" description="Luciferase-like" evidence="2">
    <location>
        <begin position="1"/>
        <end position="291"/>
    </location>
</feature>
<dbReference type="SUPFAM" id="SSF51679">
    <property type="entry name" value="Bacterial luciferase-like"/>
    <property type="match status" value="1"/>
</dbReference>
<keyword evidence="1 3" id="KW-0560">Oxidoreductase</keyword>
<dbReference type="OrthoDB" id="180193at2"/>
<dbReference type="EC" id="1.-.-.-" evidence="3"/>
<dbReference type="CDD" id="cd01097">
    <property type="entry name" value="Tetrahydromethanopterin_reductase"/>
    <property type="match status" value="1"/>
</dbReference>